<evidence type="ECO:0000313" key="2">
    <source>
        <dbReference type="EMBL" id="RWR78752.1"/>
    </source>
</evidence>
<protein>
    <submittedName>
        <fullName evidence="2">Ubiquitin-binding WIYLD domain-containing protein</fullName>
    </submittedName>
</protein>
<dbReference type="EMBL" id="QPKB01000003">
    <property type="protein sequence ID" value="RWR78752.1"/>
    <property type="molecule type" value="Genomic_DNA"/>
</dbReference>
<dbReference type="OrthoDB" id="1898570at2759"/>
<name>A0A3S3M800_9MAGN</name>
<evidence type="ECO:0000313" key="3">
    <source>
        <dbReference type="Proteomes" id="UP000283530"/>
    </source>
</evidence>
<feature type="domain" description="WIYLD" evidence="1">
    <location>
        <begin position="65"/>
        <end position="125"/>
    </location>
</feature>
<keyword evidence="3" id="KW-1185">Reference proteome</keyword>
<comment type="caution">
    <text evidence="2">The sequence shown here is derived from an EMBL/GenBank/DDBJ whole genome shotgun (WGS) entry which is preliminary data.</text>
</comment>
<accession>A0A3S3M800</accession>
<reference evidence="2 3" key="1">
    <citation type="journal article" date="2019" name="Nat. Plants">
        <title>Stout camphor tree genome fills gaps in understanding of flowering plant genome evolution.</title>
        <authorList>
            <person name="Chaw S.M."/>
            <person name="Liu Y.C."/>
            <person name="Wu Y.W."/>
            <person name="Wang H.Y."/>
            <person name="Lin C.I."/>
            <person name="Wu C.S."/>
            <person name="Ke H.M."/>
            <person name="Chang L.Y."/>
            <person name="Hsu C.Y."/>
            <person name="Yang H.T."/>
            <person name="Sudianto E."/>
            <person name="Hsu M.H."/>
            <person name="Wu K.P."/>
            <person name="Wang L.N."/>
            <person name="Leebens-Mack J.H."/>
            <person name="Tsai I.J."/>
        </authorList>
    </citation>
    <scope>NUCLEOTIDE SEQUENCE [LARGE SCALE GENOMIC DNA]</scope>
    <source>
        <strain evidence="3">cv. Chaw 1501</strain>
        <tissue evidence="2">Young leaves</tissue>
    </source>
</reference>
<sequence>MTNPKMAPYRCQFLPSCSGFELWRNPSGDAGRGRARPQRAVVVRHWRERFFSGIPTDMAPRARPKKVGLKRIDAAVDALRPLGFSKDIVHKTVNALLKVYDGNWVFIEEGSYKLLIETILEEQEKTGGRTVKDETCAIESEEQKITEPFAAEHAKEVTRVGETSTAHGVMGLLTETGLQEDISTRDDDSAGHGLRLEWTDHHVLKPKKKFLSGLQEDISTRDADSAGHGLRLERINRIRPTAICESTQVRRNSEIVPSHVQPLATPVVRRRKPCYGWISDDDEDEEEDAKTGLVVREKAGTKQCMDMFDLGKGGKRKARWDVKPEDV</sequence>
<dbReference type="PANTHER" id="PTHR34271:SF1">
    <property type="entry name" value="NUCLEOLAR HISTONE METHYLTRANSFERASE-RELATED PROTEIN"/>
    <property type="match status" value="1"/>
</dbReference>
<dbReference type="Gene3D" id="1.10.8.850">
    <property type="entry name" value="Histone-lysine N methyltransferase , C-terminal domain-like"/>
    <property type="match status" value="1"/>
</dbReference>
<gene>
    <name evidence="2" type="ORF">CKAN_00729800</name>
</gene>
<proteinExistence type="predicted"/>
<dbReference type="PANTHER" id="PTHR34271">
    <property type="entry name" value="NUCLEOLAR HISTONE METHYLTRANSFERASE-RELATED PROTEIN"/>
    <property type="match status" value="1"/>
</dbReference>
<dbReference type="InterPro" id="IPR043017">
    <property type="entry name" value="WIYLD_dom_sf"/>
</dbReference>
<dbReference type="InterPro" id="IPR018848">
    <property type="entry name" value="WIYLD_domain"/>
</dbReference>
<dbReference type="AlphaFoldDB" id="A0A3S3M800"/>
<dbReference type="Pfam" id="PF10440">
    <property type="entry name" value="WIYLD"/>
    <property type="match status" value="1"/>
</dbReference>
<dbReference type="Proteomes" id="UP000283530">
    <property type="component" value="Unassembled WGS sequence"/>
</dbReference>
<dbReference type="STRING" id="337451.A0A3S3M800"/>
<organism evidence="2 3">
    <name type="scientific">Cinnamomum micranthum f. kanehirae</name>
    <dbReference type="NCBI Taxonomy" id="337451"/>
    <lineage>
        <taxon>Eukaryota</taxon>
        <taxon>Viridiplantae</taxon>
        <taxon>Streptophyta</taxon>
        <taxon>Embryophyta</taxon>
        <taxon>Tracheophyta</taxon>
        <taxon>Spermatophyta</taxon>
        <taxon>Magnoliopsida</taxon>
        <taxon>Magnoliidae</taxon>
        <taxon>Laurales</taxon>
        <taxon>Lauraceae</taxon>
        <taxon>Cinnamomum</taxon>
    </lineage>
</organism>
<evidence type="ECO:0000259" key="1">
    <source>
        <dbReference type="Pfam" id="PF10440"/>
    </source>
</evidence>